<reference evidence="1" key="1">
    <citation type="submission" date="2018-05" db="EMBL/GenBank/DDBJ databases">
        <authorList>
            <person name="Lanie J.A."/>
            <person name="Ng W.-L."/>
            <person name="Kazmierczak K.M."/>
            <person name="Andrzejewski T.M."/>
            <person name="Davidsen T.M."/>
            <person name="Wayne K.J."/>
            <person name="Tettelin H."/>
            <person name="Glass J.I."/>
            <person name="Rusch D."/>
            <person name="Podicherti R."/>
            <person name="Tsui H.-C.T."/>
            <person name="Winkler M.E."/>
        </authorList>
    </citation>
    <scope>NUCLEOTIDE SEQUENCE</scope>
</reference>
<dbReference type="AlphaFoldDB" id="A0A382WVU8"/>
<sequence length="275" mass="30559">QAEITFSHASLFSLGDGAFDYSDTSSSVNEDVVNVAVPNFTVPFGISYHSVGTHGLIFTDESGTILDLNGKYTERVLTLSTGQTLTIGGSKLTFGVNLNRYTVNSRQKRRGFGIDTGLLFLSKTRFIPQVGVTLNGLSSVPSRFIIGFAYHLLQEGQLTIASGLAKTSATEGWKYSITSEYDIYRFYPIHMSLRSGYQFRGSHLENKLNVDVGGWNSGFSLYMNRFKLDYSYEPHISLGSTHRMTVSILQVSPTEIHWQNGIQHYMMLEDDSALT</sequence>
<proteinExistence type="predicted"/>
<name>A0A382WVU8_9ZZZZ</name>
<feature type="non-terminal residue" evidence="1">
    <location>
        <position position="275"/>
    </location>
</feature>
<dbReference type="EMBL" id="UINC01162806">
    <property type="protein sequence ID" value="SVD62764.1"/>
    <property type="molecule type" value="Genomic_DNA"/>
</dbReference>
<evidence type="ECO:0000313" key="1">
    <source>
        <dbReference type="EMBL" id="SVD62764.1"/>
    </source>
</evidence>
<gene>
    <name evidence="1" type="ORF">METZ01_LOCUS415618</name>
</gene>
<organism evidence="1">
    <name type="scientific">marine metagenome</name>
    <dbReference type="NCBI Taxonomy" id="408172"/>
    <lineage>
        <taxon>unclassified sequences</taxon>
        <taxon>metagenomes</taxon>
        <taxon>ecological metagenomes</taxon>
    </lineage>
</organism>
<protein>
    <submittedName>
        <fullName evidence="1">Uncharacterized protein</fullName>
    </submittedName>
</protein>
<accession>A0A382WVU8</accession>
<feature type="non-terminal residue" evidence="1">
    <location>
        <position position="1"/>
    </location>
</feature>